<evidence type="ECO:0000313" key="4">
    <source>
        <dbReference type="Proteomes" id="UP000751190"/>
    </source>
</evidence>
<dbReference type="Proteomes" id="UP000751190">
    <property type="component" value="Unassembled WGS sequence"/>
</dbReference>
<evidence type="ECO:0000313" key="3">
    <source>
        <dbReference type="EMBL" id="KAG8458265.1"/>
    </source>
</evidence>
<organism evidence="3 4">
    <name type="scientific">Diacronema lutheri</name>
    <name type="common">Unicellular marine alga</name>
    <name type="synonym">Monochrysis lutheri</name>
    <dbReference type="NCBI Taxonomy" id="2081491"/>
    <lineage>
        <taxon>Eukaryota</taxon>
        <taxon>Haptista</taxon>
        <taxon>Haptophyta</taxon>
        <taxon>Pavlovophyceae</taxon>
        <taxon>Pavlovales</taxon>
        <taxon>Pavlovaceae</taxon>
        <taxon>Diacronema</taxon>
    </lineage>
</organism>
<reference evidence="3" key="1">
    <citation type="submission" date="2021-05" db="EMBL/GenBank/DDBJ databases">
        <title>The genome of the haptophyte Pavlova lutheri (Diacronema luteri, Pavlovales) - a model for lipid biosynthesis in eukaryotic algae.</title>
        <authorList>
            <person name="Hulatt C.J."/>
            <person name="Posewitz M.C."/>
        </authorList>
    </citation>
    <scope>NUCLEOTIDE SEQUENCE</scope>
    <source>
        <strain evidence="3">NIVA-4/92</strain>
    </source>
</reference>
<sequence>MFALSTHARRGGLARLRLVTPSATVRAAQTDAAAGAADEPGAPNREMARGARGARGSGKSLIGSNNQYGAQPGEFTSLTELEGSDMLVEVLAEEYRHKRGLEFRDDGLSLGEVAALGAEDGEDAKAGTAPPPKGPFMQHRKYLTHRGVGDGTVFARDAMAARQRLEGAQEGAYDYRLPAAVKAQRDALERQRKHGGNLVEEAIMRAIADGHFDNLEGRGKPLPDEVNPFEDAGLRTFNRILKKAGCAPRWVEENRDIRRELQISRLYLAARWIVLETTARAAAADAAARAGDARAGAAERSHAAHARARRAWESEAAAFDDKVRSLNKRVHVYNLMAPTAAAVLQIVDVQRELADVREGRTVFDEAALRDLDDGSSFQLTLAASLPRAAPSGAETPGDWTGGIALAPLPRDSFSLADVPWPRWQDIVAVFRFR</sequence>
<protein>
    <recommendedName>
        <fullName evidence="2">DnaJ homologue subfamily C member 28 conserved domain-containing protein</fullName>
    </recommendedName>
</protein>
<dbReference type="AlphaFoldDB" id="A0A8J5X880"/>
<dbReference type="PANTHER" id="PTHR39158">
    <property type="entry name" value="OS08G0560600 PROTEIN"/>
    <property type="match status" value="1"/>
</dbReference>
<evidence type="ECO:0000256" key="1">
    <source>
        <dbReference type="SAM" id="MobiDB-lite"/>
    </source>
</evidence>
<evidence type="ECO:0000259" key="2">
    <source>
        <dbReference type="Pfam" id="PF09350"/>
    </source>
</evidence>
<dbReference type="PANTHER" id="PTHR39158:SF1">
    <property type="entry name" value="DNAJ HOMOLOG SUBFAMILY C MEMBER 28"/>
    <property type="match status" value="1"/>
</dbReference>
<feature type="domain" description="DnaJ homologue subfamily C member 28 conserved" evidence="2">
    <location>
        <begin position="198"/>
        <end position="262"/>
    </location>
</feature>
<feature type="compositionally biased region" description="Low complexity" evidence="1">
    <location>
        <begin position="30"/>
        <end position="43"/>
    </location>
</feature>
<dbReference type="Pfam" id="PF09350">
    <property type="entry name" value="DJC28_CD"/>
    <property type="match status" value="1"/>
</dbReference>
<gene>
    <name evidence="3" type="ORF">KFE25_001557</name>
</gene>
<proteinExistence type="predicted"/>
<dbReference type="InterPro" id="IPR052573">
    <property type="entry name" value="DnaJ_C_subfamily_28"/>
</dbReference>
<dbReference type="EMBL" id="JAGTXO010000055">
    <property type="protein sequence ID" value="KAG8458265.1"/>
    <property type="molecule type" value="Genomic_DNA"/>
</dbReference>
<keyword evidence="4" id="KW-1185">Reference proteome</keyword>
<name>A0A8J5X880_DIALT</name>
<dbReference type="OrthoDB" id="1922282at2759"/>
<comment type="caution">
    <text evidence="3">The sequence shown here is derived from an EMBL/GenBank/DDBJ whole genome shotgun (WGS) entry which is preliminary data.</text>
</comment>
<feature type="region of interest" description="Disordered" evidence="1">
    <location>
        <begin position="30"/>
        <end position="68"/>
    </location>
</feature>
<dbReference type="InterPro" id="IPR018961">
    <property type="entry name" value="DnaJ_homolog_subfam-C_membr-28"/>
</dbReference>
<accession>A0A8J5X880</accession>